<dbReference type="NCBIfam" id="TIGR03458">
    <property type="entry name" value="YgfH_subfam"/>
    <property type="match status" value="1"/>
</dbReference>
<dbReference type="FunFam" id="3.30.750.70:FF:000002">
    <property type="entry name" value="Acetyl-CoA hydrolase Ach1"/>
    <property type="match status" value="1"/>
</dbReference>
<dbReference type="PANTHER" id="PTHR43609">
    <property type="entry name" value="ACETYL-COA HYDROLASE"/>
    <property type="match status" value="1"/>
</dbReference>
<dbReference type="Pfam" id="PF13336">
    <property type="entry name" value="AcetylCoA_hyd_C"/>
    <property type="match status" value="1"/>
</dbReference>
<dbReference type="GO" id="GO:0006083">
    <property type="term" value="P:acetate metabolic process"/>
    <property type="evidence" value="ECO:0007669"/>
    <property type="project" value="InterPro"/>
</dbReference>
<protein>
    <submittedName>
        <fullName evidence="6">Succinate CoA transferase</fullName>
    </submittedName>
</protein>
<comment type="caution">
    <text evidence="6">The sequence shown here is derived from an EMBL/GenBank/DDBJ whole genome shotgun (WGS) entry which is preliminary data.</text>
</comment>
<feature type="binding site" evidence="3">
    <location>
        <position position="379"/>
    </location>
    <ligand>
        <name>CoA</name>
        <dbReference type="ChEBI" id="CHEBI:57287"/>
    </ligand>
</feature>
<dbReference type="PATRIC" id="fig|1348973.3.peg.2975"/>
<reference evidence="6 7" key="1">
    <citation type="submission" date="2014-04" db="EMBL/GenBank/DDBJ databases">
        <title>Draft genome sequence of Bacillus azotoformans MEV2011, a (co-) denitrifying strain unable to grow in the presence of oxygen.</title>
        <authorList>
            <person name="Nielsen M."/>
            <person name="Schreiber L."/>
            <person name="Finster K."/>
            <person name="Schramm A."/>
        </authorList>
    </citation>
    <scope>NUCLEOTIDE SEQUENCE [LARGE SCALE GENOMIC DNA]</scope>
    <source>
        <strain evidence="6 7">MEV2011</strain>
    </source>
</reference>
<evidence type="ECO:0000313" key="6">
    <source>
        <dbReference type="EMBL" id="KEF37771.1"/>
    </source>
</evidence>
<evidence type="ECO:0000259" key="4">
    <source>
        <dbReference type="Pfam" id="PF02550"/>
    </source>
</evidence>
<name>A0A072NJY0_SCHAZ</name>
<gene>
    <name evidence="6" type="ORF">M670_03075</name>
</gene>
<dbReference type="GO" id="GO:0003986">
    <property type="term" value="F:acetyl-CoA hydrolase activity"/>
    <property type="evidence" value="ECO:0007669"/>
    <property type="project" value="TreeGrafter"/>
</dbReference>
<dbReference type="EMBL" id="JJRY01000012">
    <property type="protein sequence ID" value="KEF37771.1"/>
    <property type="molecule type" value="Genomic_DNA"/>
</dbReference>
<evidence type="ECO:0000256" key="1">
    <source>
        <dbReference type="ARBA" id="ARBA00009632"/>
    </source>
</evidence>
<dbReference type="FunFam" id="3.40.1080.20:FF:000001">
    <property type="entry name" value="Acetyl-CoA hydrolase Ach1"/>
    <property type="match status" value="1"/>
</dbReference>
<feature type="binding site" evidence="3">
    <location>
        <begin position="264"/>
        <end position="268"/>
    </location>
    <ligand>
        <name>CoA</name>
        <dbReference type="ChEBI" id="CHEBI:57287"/>
    </ligand>
</feature>
<dbReference type="Gene3D" id="3.40.1080.10">
    <property type="entry name" value="Glutaconate Coenzyme A-transferase"/>
    <property type="match status" value="1"/>
</dbReference>
<evidence type="ECO:0000256" key="2">
    <source>
        <dbReference type="PIRSR" id="PIRSR617821-1"/>
    </source>
</evidence>
<feature type="binding site" evidence="3">
    <location>
        <position position="383"/>
    </location>
    <ligand>
        <name>CoA</name>
        <dbReference type="ChEBI" id="CHEBI:57287"/>
    </ligand>
</feature>
<evidence type="ECO:0000256" key="3">
    <source>
        <dbReference type="PIRSR" id="PIRSR617821-2"/>
    </source>
</evidence>
<dbReference type="PANTHER" id="PTHR43609:SF1">
    <property type="entry name" value="ACETYL-COA HYDROLASE"/>
    <property type="match status" value="1"/>
</dbReference>
<dbReference type="InterPro" id="IPR037171">
    <property type="entry name" value="NagB/RpiA_transferase-like"/>
</dbReference>
<evidence type="ECO:0000313" key="7">
    <source>
        <dbReference type="Proteomes" id="UP000027936"/>
    </source>
</evidence>
<feature type="domain" description="Acetyl-CoA hydrolase/transferase C-terminal" evidence="5">
    <location>
        <begin position="321"/>
        <end position="464"/>
    </location>
</feature>
<keyword evidence="6" id="KW-0808">Transferase</keyword>
<feature type="active site" description="5-glutamyl coenzyme A thioester intermediate" evidence="2">
    <location>
        <position position="289"/>
    </location>
</feature>
<dbReference type="InterPro" id="IPR026888">
    <property type="entry name" value="AcetylCoA_hyd_C"/>
</dbReference>
<feature type="domain" description="Acetyl-CoA hydrolase/transferase N-terminal" evidence="4">
    <location>
        <begin position="10"/>
        <end position="170"/>
    </location>
</feature>
<feature type="binding site" evidence="3">
    <location>
        <position position="403"/>
    </location>
    <ligand>
        <name>CoA</name>
        <dbReference type="ChEBI" id="CHEBI:57287"/>
    </ligand>
</feature>
<dbReference type="GO" id="GO:0006084">
    <property type="term" value="P:acetyl-CoA metabolic process"/>
    <property type="evidence" value="ECO:0007669"/>
    <property type="project" value="InterPro"/>
</dbReference>
<comment type="similarity">
    <text evidence="1">Belongs to the acetyl-CoA hydrolase/transferase family.</text>
</comment>
<sequence length="506" mass="56122">MENFKNRIRNEELLNRVVTAEEAASWIEDGMSLGFSGFTRAGDVKVVPRALIKRAENESFKVDVYTGASLGKDTDKLLAESGILNKRSPFQADPTMRKGINKGDFYFVDTHLSQVAELIRSGVVSIDYAVLEAISITEDGMIIPTTQVGNSAIFAEHAKNIIIEINLAHPESFEGVHDIYDPGKQGERKPIPLATPSDRIGTIGIPVDINKIKGIVINNEMDSPSNIVPPDEETQIMANHLMEFLRNEIKEGRLTNSLAPLQSGIGSVANAVLHGLVESEFEDLEVYSEVLQDAVFDLLDAGKVKFASCCSITISEEKMKEVFGNFDKYKDRLMLRPQEISNHPELIRRMGLISINTALEVDIYGNVNSTHVRGTHMMNGIGGSGDFARNARLAIFVTKSIAKNGDISSIVPFVSHTDHTEHDVDVIVTEQGYADLRGLAPRERVELLIENCAHPMYRAQLRDYYYEALTKGGQTPHVLEKAFSWHTNFEKNGTMLEPVLEPIVIK</sequence>
<dbReference type="Gene3D" id="3.30.750.70">
    <property type="entry name" value="4-hydroxybutyrate coenzyme like domains"/>
    <property type="match status" value="1"/>
</dbReference>
<dbReference type="Proteomes" id="UP000027936">
    <property type="component" value="Unassembled WGS sequence"/>
</dbReference>
<evidence type="ECO:0000259" key="5">
    <source>
        <dbReference type="Pfam" id="PF13336"/>
    </source>
</evidence>
<dbReference type="AlphaFoldDB" id="A0A072NJY0"/>
<dbReference type="GO" id="GO:0008775">
    <property type="term" value="F:acetate CoA-transferase activity"/>
    <property type="evidence" value="ECO:0007669"/>
    <property type="project" value="InterPro"/>
</dbReference>
<dbReference type="RefSeq" id="WP_035196547.1">
    <property type="nucleotide sequence ID" value="NZ_JJRY01000012.1"/>
</dbReference>
<dbReference type="SUPFAM" id="SSF100950">
    <property type="entry name" value="NagB/RpiA/CoA transferase-like"/>
    <property type="match status" value="2"/>
</dbReference>
<dbReference type="InterPro" id="IPR038460">
    <property type="entry name" value="AcetylCoA_hyd_C_sf"/>
</dbReference>
<proteinExistence type="inferred from homology"/>
<dbReference type="Gene3D" id="3.40.1080.20">
    <property type="entry name" value="Acetyl-CoA hydrolase/transferase C-terminal domain"/>
    <property type="match status" value="1"/>
</dbReference>
<dbReference type="InterPro" id="IPR046433">
    <property type="entry name" value="ActCoA_hydro"/>
</dbReference>
<accession>A0A072NJY0</accession>
<dbReference type="OrthoDB" id="9801795at2"/>
<organism evidence="6 7">
    <name type="scientific">Schinkia azotoformans MEV2011</name>
    <dbReference type="NCBI Taxonomy" id="1348973"/>
    <lineage>
        <taxon>Bacteria</taxon>
        <taxon>Bacillati</taxon>
        <taxon>Bacillota</taxon>
        <taxon>Bacilli</taxon>
        <taxon>Bacillales</taxon>
        <taxon>Bacillaceae</taxon>
        <taxon>Calidifontibacillus/Schinkia group</taxon>
        <taxon>Schinkia</taxon>
    </lineage>
</organism>
<dbReference type="InterPro" id="IPR003702">
    <property type="entry name" value="ActCoA_hydro_N"/>
</dbReference>
<dbReference type="InterPro" id="IPR017821">
    <property type="entry name" value="Succinate_CoA_transferase"/>
</dbReference>
<dbReference type="Pfam" id="PF02550">
    <property type="entry name" value="AcetylCoA_hydro"/>
    <property type="match status" value="1"/>
</dbReference>